<dbReference type="Proteomes" id="UP000077066">
    <property type="component" value="Unassembled WGS sequence"/>
</dbReference>
<dbReference type="OrthoDB" id="146030at2157"/>
<evidence type="ECO:0000313" key="4">
    <source>
        <dbReference type="Proteomes" id="UP000077066"/>
    </source>
</evidence>
<accession>A0A166F5L6</accession>
<dbReference type="Gene3D" id="2.30.110.10">
    <property type="entry name" value="Electron Transport, Fmn-binding Protein, Chain A"/>
    <property type="match status" value="1"/>
</dbReference>
<dbReference type="InterPro" id="IPR049288">
    <property type="entry name" value="DUF447_C"/>
</dbReference>
<dbReference type="SUPFAM" id="SSF50475">
    <property type="entry name" value="FMN-binding split barrel"/>
    <property type="match status" value="1"/>
</dbReference>
<dbReference type="InterPro" id="IPR007386">
    <property type="entry name" value="DUF447_N"/>
</dbReference>
<dbReference type="STRING" id="55758.MBFIL_02080"/>
<evidence type="ECO:0000259" key="1">
    <source>
        <dbReference type="Pfam" id="PF04289"/>
    </source>
</evidence>
<evidence type="ECO:0000313" key="3">
    <source>
        <dbReference type="EMBL" id="KZX17339.1"/>
    </source>
</evidence>
<sequence length="211" mass="24282">MTVNLSSIGMREGQHYESIITSQNNDKKANAAPIGIICKSENEILCRIFKGSNTLNNIEKQNEFVFNITQNPLYFTLSTIGNLEEKYFEYNDNRAFLKDSEAYVKCTVNSIKEGIKNNDPIRKSEIGIITATVTEIIKNKKYVQAPNRGFYSLIESLINFTRINIVDKQQQDYYIGRFRESERVINKVGNEEQKKAIDLLKNTIKEKGYEV</sequence>
<dbReference type="EMBL" id="LWMT01000026">
    <property type="protein sequence ID" value="KZX17339.1"/>
    <property type="molecule type" value="Genomic_DNA"/>
</dbReference>
<keyword evidence="4" id="KW-1185">Reference proteome</keyword>
<organism evidence="3 4">
    <name type="scientific">Methanobrevibacter filiformis</name>
    <dbReference type="NCBI Taxonomy" id="55758"/>
    <lineage>
        <taxon>Archaea</taxon>
        <taxon>Methanobacteriati</taxon>
        <taxon>Methanobacteriota</taxon>
        <taxon>Methanomada group</taxon>
        <taxon>Methanobacteria</taxon>
        <taxon>Methanobacteriales</taxon>
        <taxon>Methanobacteriaceae</taxon>
        <taxon>Methanobrevibacter</taxon>
    </lineage>
</organism>
<reference evidence="3 4" key="1">
    <citation type="submission" date="2016-04" db="EMBL/GenBank/DDBJ databases">
        <title>Genome sequence of Methanobrevibacter filiformis DSM 11501.</title>
        <authorList>
            <person name="Poehlein A."/>
            <person name="Seedorf H."/>
            <person name="Daniel R."/>
        </authorList>
    </citation>
    <scope>NUCLEOTIDE SEQUENCE [LARGE SCALE GENOMIC DNA]</scope>
    <source>
        <strain evidence="3 4">DSM 11501</strain>
    </source>
</reference>
<protein>
    <recommendedName>
        <fullName evidence="5">DUF447 family protein</fullName>
    </recommendedName>
</protein>
<feature type="domain" description="DUF447" evidence="1">
    <location>
        <begin position="16"/>
        <end position="115"/>
    </location>
</feature>
<evidence type="ECO:0008006" key="5">
    <source>
        <dbReference type="Google" id="ProtNLM"/>
    </source>
</evidence>
<proteinExistence type="predicted"/>
<dbReference type="AlphaFoldDB" id="A0A166F5L6"/>
<dbReference type="RefSeq" id="WP_066970617.1">
    <property type="nucleotide sequence ID" value="NZ_LWMT01000026.1"/>
</dbReference>
<dbReference type="PATRIC" id="fig|55758.3.peg.230"/>
<dbReference type="Pfam" id="PF04289">
    <property type="entry name" value="DUF447_N"/>
    <property type="match status" value="1"/>
</dbReference>
<gene>
    <name evidence="3" type="ORF">MBFIL_02080</name>
</gene>
<name>A0A166F5L6_9EURY</name>
<evidence type="ECO:0000259" key="2">
    <source>
        <dbReference type="Pfam" id="PF20766"/>
    </source>
</evidence>
<comment type="caution">
    <text evidence="3">The sequence shown here is derived from an EMBL/GenBank/DDBJ whole genome shotgun (WGS) entry which is preliminary data.</text>
</comment>
<dbReference type="Pfam" id="PF20766">
    <property type="entry name" value="DUF447_C"/>
    <property type="match status" value="1"/>
</dbReference>
<feature type="domain" description="DUF447" evidence="2">
    <location>
        <begin position="147"/>
        <end position="201"/>
    </location>
</feature>
<dbReference type="Gene3D" id="1.20.58.290">
    <property type="entry name" value="Hypothetical membrane protein ta0354_69_121"/>
    <property type="match status" value="1"/>
</dbReference>
<dbReference type="InterPro" id="IPR012349">
    <property type="entry name" value="Split_barrel_FMN-bd"/>
</dbReference>